<dbReference type="RefSeq" id="WP_166881713.1">
    <property type="nucleotide sequence ID" value="NZ_WHJF01000147.1"/>
</dbReference>
<evidence type="ECO:0000259" key="2">
    <source>
        <dbReference type="Pfam" id="PF11740"/>
    </source>
</evidence>
<feature type="domain" description="KfrA N-terminal DNA-binding" evidence="2">
    <location>
        <begin position="9"/>
        <end position="116"/>
    </location>
</feature>
<evidence type="ECO:0000256" key="1">
    <source>
        <dbReference type="SAM" id="Coils"/>
    </source>
</evidence>
<gene>
    <name evidence="3" type="ORF">F1735_30535</name>
</gene>
<keyword evidence="4" id="KW-1185">Reference proteome</keyword>
<comment type="caution">
    <text evidence="3">The sequence shown here is derived from an EMBL/GenBank/DDBJ whole genome shotgun (WGS) entry which is preliminary data.</text>
</comment>
<protein>
    <submittedName>
        <fullName evidence="3">Integrase</fullName>
    </submittedName>
</protein>
<evidence type="ECO:0000313" key="3">
    <source>
        <dbReference type="EMBL" id="NHZ66579.1"/>
    </source>
</evidence>
<dbReference type="Pfam" id="PF11740">
    <property type="entry name" value="KfrA_N"/>
    <property type="match status" value="1"/>
</dbReference>
<evidence type="ECO:0000313" key="4">
    <source>
        <dbReference type="Proteomes" id="UP000610594"/>
    </source>
</evidence>
<dbReference type="Proteomes" id="UP000610594">
    <property type="component" value="Unassembled WGS sequence"/>
</dbReference>
<dbReference type="EMBL" id="WHJF01000147">
    <property type="protein sequence ID" value="NHZ66579.1"/>
    <property type="molecule type" value="Genomic_DNA"/>
</dbReference>
<feature type="coiled-coil region" evidence="1">
    <location>
        <begin position="276"/>
        <end position="338"/>
    </location>
</feature>
<dbReference type="InterPro" id="IPR021104">
    <property type="entry name" value="KfrA_DNA-bd_N"/>
</dbReference>
<feature type="coiled-coil region" evidence="1">
    <location>
        <begin position="167"/>
        <end position="216"/>
    </location>
</feature>
<name>A0ABX0N8U3_9BURK</name>
<sequence>MARTGLYLSEVKKARDALTAQGRHPSVDAVRVALGNTGSKTTIHKYLKELEEEDGGAGKKGAVSEALQDLVSRLAARLHEEANARIDAVEVRALESSRVNAEALATLQTEREAATAKREFIEAAAQLELAEHCQTRAALQSEAIARHTAEEQVAGLKLRLLENDAHRQSLEEKHTHAREALEHYRQSVKEQRDQDQRRHEQQIQQLHTEMRQLQQGLVVKQEDITRLNQDGARLVADIAHAQKSLYDQELLGRQRAQQIEVLQEGAQKSKVMAVQLAALEAQVSALRTQQKAAAKDVQASLTRAHGLEVSLATAQATLASQNEIIAALRNHLAEQENTERGGDGQ</sequence>
<proteinExistence type="predicted"/>
<organism evidence="3 4">
    <name type="scientific">Massilia genomosp. 1</name>
    <dbReference type="NCBI Taxonomy" id="2609280"/>
    <lineage>
        <taxon>Bacteria</taxon>
        <taxon>Pseudomonadati</taxon>
        <taxon>Pseudomonadota</taxon>
        <taxon>Betaproteobacteria</taxon>
        <taxon>Burkholderiales</taxon>
        <taxon>Oxalobacteraceae</taxon>
        <taxon>Telluria group</taxon>
        <taxon>Massilia</taxon>
    </lineage>
</organism>
<keyword evidence="1" id="KW-0175">Coiled coil</keyword>
<reference evidence="3 4" key="1">
    <citation type="submission" date="2019-10" db="EMBL/GenBank/DDBJ databases">
        <title>Taxonomy of Antarctic Massilia spp.: description of Massilia rubra sp. nov., Massilia aquatica sp. nov., Massilia mucilaginosa sp. nov., Massilia frigida sp. nov. isolated from streams, lakes and regoliths.</title>
        <authorList>
            <person name="Holochova P."/>
            <person name="Sedlacek I."/>
            <person name="Kralova S."/>
            <person name="Maslanova I."/>
            <person name="Busse H.-J."/>
            <person name="Stankova E."/>
            <person name="Vrbovska V."/>
            <person name="Kovarovic V."/>
            <person name="Bartak M."/>
            <person name="Svec P."/>
            <person name="Pantucek R."/>
        </authorList>
    </citation>
    <scope>NUCLEOTIDE SEQUENCE [LARGE SCALE GENOMIC DNA]</scope>
    <source>
        <strain evidence="3 4">CCM 8694</strain>
    </source>
</reference>
<accession>A0ABX0N8U3</accession>